<evidence type="ECO:0000256" key="2">
    <source>
        <dbReference type="ARBA" id="ARBA00012438"/>
    </source>
</evidence>
<dbReference type="PRINTS" id="PR00344">
    <property type="entry name" value="BCTRLSENSOR"/>
</dbReference>
<evidence type="ECO:0000259" key="10">
    <source>
        <dbReference type="PROSITE" id="PS50110"/>
    </source>
</evidence>
<keyword evidence="4" id="KW-0808">Transferase</keyword>
<feature type="transmembrane region" description="Helical" evidence="8">
    <location>
        <begin position="36"/>
        <end position="55"/>
    </location>
</feature>
<dbReference type="InterPro" id="IPR001789">
    <property type="entry name" value="Sig_transdc_resp-reg_receiver"/>
</dbReference>
<feature type="transmembrane region" description="Helical" evidence="8">
    <location>
        <begin position="61"/>
        <end position="80"/>
    </location>
</feature>
<keyword evidence="12" id="KW-1185">Reference proteome</keyword>
<evidence type="ECO:0000313" key="11">
    <source>
        <dbReference type="EMBL" id="MCQ8181474.1"/>
    </source>
</evidence>
<dbReference type="Pfam" id="PF00512">
    <property type="entry name" value="HisKA"/>
    <property type="match status" value="1"/>
</dbReference>
<proteinExistence type="predicted"/>
<sequence>MTAATQRKPAGHASLRFEELAAEGQARLLDMTHNRLVFGISIIPFVGMPFVYWKHQLDQNAWGLLVWTLSYFVGLTAVRLQYRNYRHDRDRSEPAAAIAKWLPVILRMALIHGLGLAALVAVIAGRVPFEFTLLLYMSLAAVMAANATHQSPVFSAFKRFFYAGWGGCTLLTPWAFPEHWHLIMPLCISYIISIHRHSSIAHRFFLQQIKLEEDSKRLAEDYRRAKEQAEAALYAKNRFLTTAAHDLRQPVHAMSFLIESISRRNRDPALRPALLDLRQSVQSVTQMFNSLLDLSRIELGAQPVQLQPVAMDPLMADIATLFREEALARNIQLRLRTSRGKALVNADPLLLRQSMINLMQNALRYTQRGGVLMAVRRRAGQWQFEVWDTGVGIAEADRQRVYSPFFRPEHAWRIDNAGHGLGLAVVARCADLMGASQGLNSREGLGSRFWLRLPAAEVNERRASVRDRSLFPVGGDTLLQGCCLVIDDEPQVRSAWESLLCAWGISAVCVASANEAFAAVEAGFTPDAVFCDQRLRSGESGFELLQALLERCPEAAGAMISGEFDSPALAQAEQEGYLVLHKPLEPEALYILLSRLLPASAEMSYIKKCCPESSANRA</sequence>
<dbReference type="SUPFAM" id="SSF47384">
    <property type="entry name" value="Homodimeric domain of signal transducing histidine kinase"/>
    <property type="match status" value="1"/>
</dbReference>
<keyword evidence="8" id="KW-1133">Transmembrane helix</keyword>
<evidence type="ECO:0000256" key="8">
    <source>
        <dbReference type="SAM" id="Phobius"/>
    </source>
</evidence>
<dbReference type="InterPro" id="IPR036097">
    <property type="entry name" value="HisK_dim/P_sf"/>
</dbReference>
<keyword evidence="5 11" id="KW-0418">Kinase</keyword>
<dbReference type="EMBL" id="JANIBM010000009">
    <property type="protein sequence ID" value="MCQ8181474.1"/>
    <property type="molecule type" value="Genomic_DNA"/>
</dbReference>
<comment type="catalytic activity">
    <reaction evidence="1">
        <text>ATP + protein L-histidine = ADP + protein N-phospho-L-histidine.</text>
        <dbReference type="EC" id="2.7.13.3"/>
    </reaction>
</comment>
<gene>
    <name evidence="11" type="ORF">NP603_10175</name>
</gene>
<dbReference type="PROSITE" id="PS50109">
    <property type="entry name" value="HIS_KIN"/>
    <property type="match status" value="1"/>
</dbReference>
<keyword evidence="6" id="KW-0902">Two-component regulatory system</keyword>
<dbReference type="CDD" id="cd00082">
    <property type="entry name" value="HisKA"/>
    <property type="match status" value="1"/>
</dbReference>
<dbReference type="Proteomes" id="UP001524569">
    <property type="component" value="Unassembled WGS sequence"/>
</dbReference>
<evidence type="ECO:0000256" key="6">
    <source>
        <dbReference type="ARBA" id="ARBA00023012"/>
    </source>
</evidence>
<dbReference type="PROSITE" id="PS50110">
    <property type="entry name" value="RESPONSE_REGULATORY"/>
    <property type="match status" value="1"/>
</dbReference>
<keyword evidence="3 7" id="KW-0597">Phosphoprotein</keyword>
<dbReference type="InterPro" id="IPR005467">
    <property type="entry name" value="His_kinase_dom"/>
</dbReference>
<evidence type="ECO:0000256" key="5">
    <source>
        <dbReference type="ARBA" id="ARBA00022777"/>
    </source>
</evidence>
<evidence type="ECO:0000259" key="9">
    <source>
        <dbReference type="PROSITE" id="PS50109"/>
    </source>
</evidence>
<dbReference type="RefSeq" id="WP_256610761.1">
    <property type="nucleotide sequence ID" value="NZ_JANIBM010000009.1"/>
</dbReference>
<dbReference type="InterPro" id="IPR050736">
    <property type="entry name" value="Sensor_HK_Regulatory"/>
</dbReference>
<dbReference type="SMART" id="SM00448">
    <property type="entry name" value="REC"/>
    <property type="match status" value="1"/>
</dbReference>
<feature type="transmembrane region" description="Helical" evidence="8">
    <location>
        <begin position="101"/>
        <end position="125"/>
    </location>
</feature>
<reference evidence="11 12" key="1">
    <citation type="submission" date="2022-07" db="EMBL/GenBank/DDBJ databases">
        <title>Methylomonas rivi sp. nov., Methylomonas rosea sp. nov., Methylomonas aureus sp. nov. and Methylomonas subterranea sp. nov., four novel methanotrophs isolated from a freshwater creek and the deep terrestrial subsurface.</title>
        <authorList>
            <person name="Abin C."/>
            <person name="Sankaranarayanan K."/>
            <person name="Garner C."/>
            <person name="Sindelar R."/>
            <person name="Kotary K."/>
            <person name="Garner R."/>
            <person name="Barclay S."/>
            <person name="Lawson P."/>
            <person name="Krumholz L."/>
        </authorList>
    </citation>
    <scope>NUCLEOTIDE SEQUENCE [LARGE SCALE GENOMIC DNA]</scope>
    <source>
        <strain evidence="11 12">SURF-1</strain>
    </source>
</reference>
<dbReference type="SMART" id="SM00388">
    <property type="entry name" value="HisKA"/>
    <property type="match status" value="1"/>
</dbReference>
<dbReference type="EC" id="2.7.13.3" evidence="2"/>
<feature type="domain" description="Histidine kinase" evidence="9">
    <location>
        <begin position="242"/>
        <end position="457"/>
    </location>
</feature>
<keyword evidence="8" id="KW-0472">Membrane</keyword>
<comment type="caution">
    <text evidence="11">The sequence shown here is derived from an EMBL/GenBank/DDBJ whole genome shotgun (WGS) entry which is preliminary data.</text>
</comment>
<dbReference type="InterPro" id="IPR003661">
    <property type="entry name" value="HisK_dim/P_dom"/>
</dbReference>
<dbReference type="PANTHER" id="PTHR43711:SF1">
    <property type="entry name" value="HISTIDINE KINASE 1"/>
    <property type="match status" value="1"/>
</dbReference>
<evidence type="ECO:0000256" key="3">
    <source>
        <dbReference type="ARBA" id="ARBA00022553"/>
    </source>
</evidence>
<dbReference type="GO" id="GO:0016301">
    <property type="term" value="F:kinase activity"/>
    <property type="evidence" value="ECO:0007669"/>
    <property type="project" value="UniProtKB-KW"/>
</dbReference>
<dbReference type="InterPro" id="IPR036890">
    <property type="entry name" value="HATPase_C_sf"/>
</dbReference>
<dbReference type="Pfam" id="PF00072">
    <property type="entry name" value="Response_reg"/>
    <property type="match status" value="1"/>
</dbReference>
<evidence type="ECO:0000256" key="7">
    <source>
        <dbReference type="PROSITE-ProRule" id="PRU00169"/>
    </source>
</evidence>
<dbReference type="SUPFAM" id="SSF52172">
    <property type="entry name" value="CheY-like"/>
    <property type="match status" value="1"/>
</dbReference>
<dbReference type="InterPro" id="IPR003594">
    <property type="entry name" value="HATPase_dom"/>
</dbReference>
<keyword evidence="8" id="KW-0812">Transmembrane</keyword>
<accession>A0ABT1UIH2</accession>
<evidence type="ECO:0000256" key="4">
    <source>
        <dbReference type="ARBA" id="ARBA00022679"/>
    </source>
</evidence>
<evidence type="ECO:0000313" key="12">
    <source>
        <dbReference type="Proteomes" id="UP001524569"/>
    </source>
</evidence>
<feature type="domain" description="Response regulatory" evidence="10">
    <location>
        <begin position="482"/>
        <end position="597"/>
    </location>
</feature>
<evidence type="ECO:0000256" key="1">
    <source>
        <dbReference type="ARBA" id="ARBA00000085"/>
    </source>
</evidence>
<dbReference type="PANTHER" id="PTHR43711">
    <property type="entry name" value="TWO-COMPONENT HISTIDINE KINASE"/>
    <property type="match status" value="1"/>
</dbReference>
<organism evidence="11 12">
    <name type="scientific">Methylomonas aurea</name>
    <dbReference type="NCBI Taxonomy" id="2952224"/>
    <lineage>
        <taxon>Bacteria</taxon>
        <taxon>Pseudomonadati</taxon>
        <taxon>Pseudomonadota</taxon>
        <taxon>Gammaproteobacteria</taxon>
        <taxon>Methylococcales</taxon>
        <taxon>Methylococcaceae</taxon>
        <taxon>Methylomonas</taxon>
    </lineage>
</organism>
<dbReference type="Gene3D" id="1.10.287.130">
    <property type="match status" value="1"/>
</dbReference>
<name>A0ABT1UIH2_9GAMM</name>
<dbReference type="Pfam" id="PF02518">
    <property type="entry name" value="HATPase_c"/>
    <property type="match status" value="1"/>
</dbReference>
<dbReference type="SMART" id="SM00387">
    <property type="entry name" value="HATPase_c"/>
    <property type="match status" value="1"/>
</dbReference>
<dbReference type="SUPFAM" id="SSF55874">
    <property type="entry name" value="ATPase domain of HSP90 chaperone/DNA topoisomerase II/histidine kinase"/>
    <property type="match status" value="1"/>
</dbReference>
<feature type="modified residue" description="4-aspartylphosphate" evidence="7">
    <location>
        <position position="532"/>
    </location>
</feature>
<protein>
    <recommendedName>
        <fullName evidence="2">histidine kinase</fullName>
        <ecNumber evidence="2">2.7.13.3</ecNumber>
    </recommendedName>
</protein>
<dbReference type="Gene3D" id="3.40.50.2300">
    <property type="match status" value="1"/>
</dbReference>
<dbReference type="InterPro" id="IPR004358">
    <property type="entry name" value="Sig_transdc_His_kin-like_C"/>
</dbReference>
<dbReference type="CDD" id="cd00156">
    <property type="entry name" value="REC"/>
    <property type="match status" value="1"/>
</dbReference>
<dbReference type="InterPro" id="IPR011006">
    <property type="entry name" value="CheY-like_superfamily"/>
</dbReference>
<dbReference type="Gene3D" id="3.30.565.10">
    <property type="entry name" value="Histidine kinase-like ATPase, C-terminal domain"/>
    <property type="match status" value="1"/>
</dbReference>